<feature type="domain" description="SpoVT-AbrB" evidence="1">
    <location>
        <begin position="4"/>
        <end position="51"/>
    </location>
</feature>
<organism evidence="2 3">
    <name type="scientific">Candidatus Gottesmanbacteria bacterium GW2011_GWB1_43_11</name>
    <dbReference type="NCBI Taxonomy" id="1618446"/>
    <lineage>
        <taxon>Bacteria</taxon>
        <taxon>Candidatus Gottesmaniibacteriota</taxon>
    </lineage>
</organism>
<dbReference type="GO" id="GO:0003677">
    <property type="term" value="F:DNA binding"/>
    <property type="evidence" value="ECO:0007669"/>
    <property type="project" value="InterPro"/>
</dbReference>
<accession>A0A0G1FG04</accession>
<dbReference type="Proteomes" id="UP000034050">
    <property type="component" value="Unassembled WGS sequence"/>
</dbReference>
<comment type="caution">
    <text evidence="2">The sequence shown here is derived from an EMBL/GenBank/DDBJ whole genome shotgun (WGS) entry which is preliminary data.</text>
</comment>
<dbReference type="SUPFAM" id="SSF89447">
    <property type="entry name" value="AbrB/MazE/MraZ-like"/>
    <property type="match status" value="1"/>
</dbReference>
<evidence type="ECO:0000259" key="1">
    <source>
        <dbReference type="SMART" id="SM00966"/>
    </source>
</evidence>
<name>A0A0G1FG04_9BACT</name>
<evidence type="ECO:0000313" key="2">
    <source>
        <dbReference type="EMBL" id="KKS85788.1"/>
    </source>
</evidence>
<dbReference type="SMART" id="SM00966">
    <property type="entry name" value="SpoVT_AbrB"/>
    <property type="match status" value="1"/>
</dbReference>
<dbReference type="InterPro" id="IPR007159">
    <property type="entry name" value="SpoVT-AbrB_dom"/>
</dbReference>
<sequence>MQLVTVGTKYQIVIPKEIRNKVRGIKPGAKMNVQVLDDKKMVIKPITSDWVEHSYGIAKKAWKNINPIVELKKMHDEWEDKLAEYEKILSRHK</sequence>
<dbReference type="Pfam" id="PF04014">
    <property type="entry name" value="MazE_antitoxin"/>
    <property type="match status" value="1"/>
</dbReference>
<protein>
    <recommendedName>
        <fullName evidence="1">SpoVT-AbrB domain-containing protein</fullName>
    </recommendedName>
</protein>
<reference evidence="2 3" key="1">
    <citation type="journal article" date="2015" name="Nature">
        <title>rRNA introns, odd ribosomes, and small enigmatic genomes across a large radiation of phyla.</title>
        <authorList>
            <person name="Brown C.T."/>
            <person name="Hug L.A."/>
            <person name="Thomas B.C."/>
            <person name="Sharon I."/>
            <person name="Castelle C.J."/>
            <person name="Singh A."/>
            <person name="Wilkins M.J."/>
            <person name="Williams K.H."/>
            <person name="Banfield J.F."/>
        </authorList>
    </citation>
    <scope>NUCLEOTIDE SEQUENCE [LARGE SCALE GENOMIC DNA]</scope>
</reference>
<evidence type="ECO:0000313" key="3">
    <source>
        <dbReference type="Proteomes" id="UP000034050"/>
    </source>
</evidence>
<dbReference type="NCBIfam" id="TIGR01439">
    <property type="entry name" value="lp_hng_hel_AbrB"/>
    <property type="match status" value="1"/>
</dbReference>
<gene>
    <name evidence="2" type="ORF">UV61_C0015G0002</name>
</gene>
<dbReference type="InterPro" id="IPR037914">
    <property type="entry name" value="SpoVT-AbrB_sf"/>
</dbReference>
<dbReference type="STRING" id="1618446.UV61_C0015G0002"/>
<proteinExistence type="predicted"/>
<dbReference type="EMBL" id="LCFD01000015">
    <property type="protein sequence ID" value="KKS85788.1"/>
    <property type="molecule type" value="Genomic_DNA"/>
</dbReference>
<dbReference type="Gene3D" id="2.10.260.10">
    <property type="match status" value="1"/>
</dbReference>
<dbReference type="AlphaFoldDB" id="A0A0G1FG04"/>